<evidence type="ECO:0000256" key="2">
    <source>
        <dbReference type="ARBA" id="ARBA00010992"/>
    </source>
</evidence>
<feature type="transmembrane region" description="Helical" evidence="8">
    <location>
        <begin position="261"/>
        <end position="281"/>
    </location>
</feature>
<evidence type="ECO:0000313" key="10">
    <source>
        <dbReference type="EMBL" id="PWN28693.1"/>
    </source>
</evidence>
<dbReference type="RefSeq" id="XP_025363305.1">
    <property type="nucleotide sequence ID" value="XM_025504012.1"/>
</dbReference>
<gene>
    <name evidence="10" type="ORF">BDZ90DRAFT_208588</name>
</gene>
<evidence type="ECO:0000256" key="4">
    <source>
        <dbReference type="ARBA" id="ARBA00022692"/>
    </source>
</evidence>
<dbReference type="InterPro" id="IPR020846">
    <property type="entry name" value="MFS_dom"/>
</dbReference>
<proteinExistence type="inferred from homology"/>
<dbReference type="InterPro" id="IPR005828">
    <property type="entry name" value="MFS_sugar_transport-like"/>
</dbReference>
<feature type="non-terminal residue" evidence="10">
    <location>
        <position position="395"/>
    </location>
</feature>
<feature type="transmembrane region" description="Helical" evidence="8">
    <location>
        <begin position="95"/>
        <end position="117"/>
    </location>
</feature>
<dbReference type="Proteomes" id="UP000245884">
    <property type="component" value="Unassembled WGS sequence"/>
</dbReference>
<feature type="transmembrane region" description="Helical" evidence="8">
    <location>
        <begin position="293"/>
        <end position="318"/>
    </location>
</feature>
<keyword evidence="6 8" id="KW-0472">Membrane</keyword>
<dbReference type="AlphaFoldDB" id="A0A316UXR4"/>
<comment type="subcellular location">
    <subcellularLocation>
        <location evidence="1">Membrane</location>
        <topology evidence="1">Multi-pass membrane protein</topology>
    </subcellularLocation>
</comment>
<feature type="transmembrane region" description="Helical" evidence="8">
    <location>
        <begin position="7"/>
        <end position="26"/>
    </location>
</feature>
<protein>
    <submittedName>
        <fullName evidence="10">MFS general substrate transporter</fullName>
    </submittedName>
</protein>
<evidence type="ECO:0000256" key="5">
    <source>
        <dbReference type="ARBA" id="ARBA00022989"/>
    </source>
</evidence>
<dbReference type="EMBL" id="KZ819664">
    <property type="protein sequence ID" value="PWN28693.1"/>
    <property type="molecule type" value="Genomic_DNA"/>
</dbReference>
<evidence type="ECO:0000256" key="8">
    <source>
        <dbReference type="SAM" id="Phobius"/>
    </source>
</evidence>
<evidence type="ECO:0000313" key="11">
    <source>
        <dbReference type="Proteomes" id="UP000245884"/>
    </source>
</evidence>
<feature type="non-terminal residue" evidence="10">
    <location>
        <position position="1"/>
    </location>
</feature>
<dbReference type="InterPro" id="IPR005829">
    <property type="entry name" value="Sugar_transporter_CS"/>
</dbReference>
<keyword evidence="4 8" id="KW-0812">Transmembrane</keyword>
<dbReference type="OrthoDB" id="6133115at2759"/>
<feature type="transmembrane region" description="Helical" evidence="8">
    <location>
        <begin position="32"/>
        <end position="52"/>
    </location>
</feature>
<feature type="domain" description="Major facilitator superfamily (MFS) profile" evidence="9">
    <location>
        <begin position="1"/>
        <end position="384"/>
    </location>
</feature>
<evidence type="ECO:0000256" key="6">
    <source>
        <dbReference type="ARBA" id="ARBA00023136"/>
    </source>
</evidence>
<reference evidence="10 11" key="1">
    <citation type="journal article" date="2018" name="Mol. Biol. Evol.">
        <title>Broad Genomic Sampling Reveals a Smut Pathogenic Ancestry of the Fungal Clade Ustilaginomycotina.</title>
        <authorList>
            <person name="Kijpornyongpan T."/>
            <person name="Mondo S.J."/>
            <person name="Barry K."/>
            <person name="Sandor L."/>
            <person name="Lee J."/>
            <person name="Lipzen A."/>
            <person name="Pangilinan J."/>
            <person name="LaButti K."/>
            <person name="Hainaut M."/>
            <person name="Henrissat B."/>
            <person name="Grigoriev I.V."/>
            <person name="Spatafora J.W."/>
            <person name="Aime M.C."/>
        </authorList>
    </citation>
    <scope>NUCLEOTIDE SEQUENCE [LARGE SCALE GENOMIC DNA]</scope>
    <source>
        <strain evidence="10 11">MCA 5214</strain>
    </source>
</reference>
<keyword evidence="3" id="KW-0813">Transport</keyword>
<feature type="transmembrane region" description="Helical" evidence="8">
    <location>
        <begin position="195"/>
        <end position="221"/>
    </location>
</feature>
<feature type="transmembrane region" description="Helical" evidence="8">
    <location>
        <begin position="64"/>
        <end position="83"/>
    </location>
</feature>
<name>A0A316UXR4_9BASI</name>
<feature type="transmembrane region" description="Helical" evidence="8">
    <location>
        <begin position="362"/>
        <end position="380"/>
    </location>
</feature>
<dbReference type="InterPro" id="IPR050360">
    <property type="entry name" value="MFS_Sugar_Transporters"/>
</dbReference>
<dbReference type="PANTHER" id="PTHR48022">
    <property type="entry name" value="PLASTIDIC GLUCOSE TRANSPORTER 4"/>
    <property type="match status" value="1"/>
</dbReference>
<dbReference type="GO" id="GO:0016020">
    <property type="term" value="C:membrane"/>
    <property type="evidence" value="ECO:0007669"/>
    <property type="project" value="UniProtKB-SubCell"/>
</dbReference>
<evidence type="ECO:0000256" key="3">
    <source>
        <dbReference type="ARBA" id="ARBA00022448"/>
    </source>
</evidence>
<dbReference type="Pfam" id="PF00083">
    <property type="entry name" value="Sugar_tr"/>
    <property type="match status" value="1"/>
</dbReference>
<dbReference type="PROSITE" id="PS00216">
    <property type="entry name" value="SUGAR_TRANSPORT_1"/>
    <property type="match status" value="1"/>
</dbReference>
<dbReference type="PRINTS" id="PR00171">
    <property type="entry name" value="SUGRTRNSPORT"/>
</dbReference>
<accession>A0A316UXR4</accession>
<evidence type="ECO:0000256" key="7">
    <source>
        <dbReference type="ARBA" id="ARBA00049119"/>
    </source>
</evidence>
<dbReference type="PROSITE" id="PS50850">
    <property type="entry name" value="MFS"/>
    <property type="match status" value="1"/>
</dbReference>
<dbReference type="InterPro" id="IPR036259">
    <property type="entry name" value="MFS_trans_sf"/>
</dbReference>
<feature type="transmembrane region" description="Helical" evidence="8">
    <location>
        <begin position="330"/>
        <end position="350"/>
    </location>
</feature>
<dbReference type="STRING" id="1569628.A0A316UXR4"/>
<dbReference type="GeneID" id="37025835"/>
<comment type="similarity">
    <text evidence="2">Belongs to the major facilitator superfamily. Sugar transporter (TC 2.A.1.1) family.</text>
</comment>
<dbReference type="InterPro" id="IPR003663">
    <property type="entry name" value="Sugar/inositol_transpt"/>
</dbReference>
<evidence type="ECO:0000256" key="1">
    <source>
        <dbReference type="ARBA" id="ARBA00004141"/>
    </source>
</evidence>
<dbReference type="GO" id="GO:0005351">
    <property type="term" value="F:carbohydrate:proton symporter activity"/>
    <property type="evidence" value="ECO:0007669"/>
    <property type="project" value="TreeGrafter"/>
</dbReference>
<comment type="catalytic activity">
    <reaction evidence="7">
        <text>myo-inositol(out) + H(+)(out) = myo-inositol(in) + H(+)(in)</text>
        <dbReference type="Rhea" id="RHEA:60364"/>
        <dbReference type="ChEBI" id="CHEBI:15378"/>
        <dbReference type="ChEBI" id="CHEBI:17268"/>
    </reaction>
</comment>
<dbReference type="PANTHER" id="PTHR48022:SF2">
    <property type="entry name" value="PLASTIDIC GLUCOSE TRANSPORTER 4"/>
    <property type="match status" value="1"/>
</dbReference>
<keyword evidence="5 8" id="KW-1133">Transmembrane helix</keyword>
<organism evidence="10 11">
    <name type="scientific">Jaminaea rosea</name>
    <dbReference type="NCBI Taxonomy" id="1569628"/>
    <lineage>
        <taxon>Eukaryota</taxon>
        <taxon>Fungi</taxon>
        <taxon>Dikarya</taxon>
        <taxon>Basidiomycota</taxon>
        <taxon>Ustilaginomycotina</taxon>
        <taxon>Exobasidiomycetes</taxon>
        <taxon>Microstromatales</taxon>
        <taxon>Microstromatales incertae sedis</taxon>
        <taxon>Jaminaea</taxon>
    </lineage>
</organism>
<dbReference type="Gene3D" id="1.20.1250.20">
    <property type="entry name" value="MFS general substrate transporter like domains"/>
    <property type="match status" value="1"/>
</dbReference>
<dbReference type="SUPFAM" id="SSF103473">
    <property type="entry name" value="MFS general substrate transporter"/>
    <property type="match status" value="1"/>
</dbReference>
<evidence type="ECO:0000259" key="9">
    <source>
        <dbReference type="PROSITE" id="PS50850"/>
    </source>
</evidence>
<sequence>RYGRKVTMAVGDLVLMTGAALVAGARNEGMLLFGRVLCGLGVALCQGSFAGWAVELASARTRGAAVCIVQVSYNLGVFIAFWVSLGTTKIPGTDAWRTLVALQVILGILLGLATFFAPESPRMLLSLAKDPSDAQDGKVVKARSNLCTIRRLRDSDPELLREWNELQAAAEVLRATKADYALTRLIRSRGMWRRIAIGAGSCVFAQLTGVAALMLYGITVFESLKLGGSTLPLITNGVSGSIQLIACFFAVFFVDRLGRRRVMIVGLIVACVGYLFLGALFEKWPQATNKGAGIWMVICIFAIQCSYAGAMGPIAYLIAAEIWPQPLRELGISISLLSLFIAVIVVNQLWPVLTDLINYRLYWIMLGVNVVTLTLVWRFWPETKGRTLEEMDSLF</sequence>
<feature type="transmembrane region" description="Helical" evidence="8">
    <location>
        <begin position="233"/>
        <end position="254"/>
    </location>
</feature>
<keyword evidence="11" id="KW-1185">Reference proteome</keyword>